<accession>A0A8C8UPG1</accession>
<organism evidence="2 3">
    <name type="scientific">Peromyscus maniculatus bairdii</name>
    <name type="common">Prairie deer mouse</name>
    <dbReference type="NCBI Taxonomy" id="230844"/>
    <lineage>
        <taxon>Eukaryota</taxon>
        <taxon>Metazoa</taxon>
        <taxon>Chordata</taxon>
        <taxon>Craniata</taxon>
        <taxon>Vertebrata</taxon>
        <taxon>Euteleostomi</taxon>
        <taxon>Mammalia</taxon>
        <taxon>Eutheria</taxon>
        <taxon>Euarchontoglires</taxon>
        <taxon>Glires</taxon>
        <taxon>Rodentia</taxon>
        <taxon>Myomorpha</taxon>
        <taxon>Muroidea</taxon>
        <taxon>Cricetidae</taxon>
        <taxon>Neotominae</taxon>
        <taxon>Peromyscus</taxon>
    </lineage>
</organism>
<evidence type="ECO:0000256" key="1">
    <source>
        <dbReference type="SAM" id="MobiDB-lite"/>
    </source>
</evidence>
<proteinExistence type="predicted"/>
<name>A0A8C8UPG1_PERMB</name>
<keyword evidence="3" id="KW-1185">Reference proteome</keyword>
<protein>
    <submittedName>
        <fullName evidence="2">Uncharacterized protein</fullName>
    </submittedName>
</protein>
<feature type="region of interest" description="Disordered" evidence="1">
    <location>
        <begin position="1"/>
        <end position="26"/>
    </location>
</feature>
<evidence type="ECO:0000313" key="3">
    <source>
        <dbReference type="Proteomes" id="UP000694547"/>
    </source>
</evidence>
<reference evidence="2 3" key="1">
    <citation type="submission" date="2018-10" db="EMBL/GenBank/DDBJ databases">
        <title>Improved assembly of the deer mouse Peromyscus maniculatus genome.</title>
        <authorList>
            <person name="Lassance J.-M."/>
            <person name="Hoekstra H.E."/>
        </authorList>
    </citation>
    <scope>NUCLEOTIDE SEQUENCE [LARGE SCALE GENOMIC DNA]</scope>
</reference>
<sequence length="105" mass="11624">MVPMVTAPSPWLHTNRHGHSVAQPTASAVGHVKVRAIISPPQAWGRVTWQEETPPPLLRWSQAPPPLLRWSQAPGPALTFHRALLRARRDGVGGSQTRGTNERRH</sequence>
<evidence type="ECO:0000313" key="2">
    <source>
        <dbReference type="Ensembl" id="ENSPEMP00000033581.1"/>
    </source>
</evidence>
<reference evidence="2" key="2">
    <citation type="submission" date="2025-08" db="UniProtKB">
        <authorList>
            <consortium name="Ensembl"/>
        </authorList>
    </citation>
    <scope>IDENTIFICATION</scope>
</reference>
<dbReference type="AlphaFoldDB" id="A0A8C8UPG1"/>
<reference evidence="2" key="3">
    <citation type="submission" date="2025-09" db="UniProtKB">
        <authorList>
            <consortium name="Ensembl"/>
        </authorList>
    </citation>
    <scope>IDENTIFICATION</scope>
</reference>
<dbReference type="Proteomes" id="UP000694547">
    <property type="component" value="Chromosome 7"/>
</dbReference>
<dbReference type="Ensembl" id="ENSPEMT00000037482.1">
    <property type="protein sequence ID" value="ENSPEMP00000033581.1"/>
    <property type="gene ID" value="ENSPEMG00000024564.1"/>
</dbReference>